<evidence type="ECO:0000256" key="4">
    <source>
        <dbReference type="ARBA" id="ARBA00022692"/>
    </source>
</evidence>
<feature type="compositionally biased region" description="Polar residues" evidence="12">
    <location>
        <begin position="210"/>
        <end position="228"/>
    </location>
</feature>
<feature type="region of interest" description="Disordered" evidence="12">
    <location>
        <begin position="165"/>
        <end position="242"/>
    </location>
</feature>
<dbReference type="Proteomes" id="UP000261600">
    <property type="component" value="Unplaced"/>
</dbReference>
<dbReference type="FunFam" id="1.20.80.10:FF:000010">
    <property type="entry name" value="Acyl-CoA-binding domain-containing protein 5"/>
    <property type="match status" value="1"/>
</dbReference>
<dbReference type="InterPro" id="IPR035984">
    <property type="entry name" value="Acyl-CoA-binding_sf"/>
</dbReference>
<feature type="region of interest" description="Disordered" evidence="12">
    <location>
        <begin position="357"/>
        <end position="386"/>
    </location>
</feature>
<evidence type="ECO:0000259" key="14">
    <source>
        <dbReference type="PROSITE" id="PS51228"/>
    </source>
</evidence>
<feature type="compositionally biased region" description="Acidic residues" evidence="12">
    <location>
        <begin position="183"/>
        <end position="200"/>
    </location>
</feature>
<feature type="binding site" evidence="11">
    <location>
        <position position="72"/>
    </location>
    <ligand>
        <name>an acyl-CoA</name>
        <dbReference type="ChEBI" id="CHEBI:58342"/>
    </ligand>
</feature>
<dbReference type="Gene3D" id="1.20.80.10">
    <property type="match status" value="1"/>
</dbReference>
<dbReference type="InterPro" id="IPR016347">
    <property type="entry name" value="ACBD5"/>
</dbReference>
<dbReference type="STRING" id="43700.ENSMALP00000018201"/>
<name>A0A3Q3QR49_MONAL</name>
<keyword evidence="3" id="KW-0813">Transport</keyword>
<organism evidence="15 16">
    <name type="scientific">Monopterus albus</name>
    <name type="common">Swamp eel</name>
    <dbReference type="NCBI Taxonomy" id="43700"/>
    <lineage>
        <taxon>Eukaryota</taxon>
        <taxon>Metazoa</taxon>
        <taxon>Chordata</taxon>
        <taxon>Craniata</taxon>
        <taxon>Vertebrata</taxon>
        <taxon>Euteleostomi</taxon>
        <taxon>Actinopterygii</taxon>
        <taxon>Neopterygii</taxon>
        <taxon>Teleostei</taxon>
        <taxon>Neoteleostei</taxon>
        <taxon>Acanthomorphata</taxon>
        <taxon>Anabantaria</taxon>
        <taxon>Synbranchiformes</taxon>
        <taxon>Synbranchidae</taxon>
        <taxon>Monopterus</taxon>
    </lineage>
</organism>
<dbReference type="PANTHER" id="PTHR23310:SF6">
    <property type="entry name" value="ACYL-COA-BINDING DOMAIN-CONTAINING PROTEIN 5"/>
    <property type="match status" value="1"/>
</dbReference>
<dbReference type="InterPro" id="IPR014352">
    <property type="entry name" value="FERM/acyl-CoA-bd_prot_sf"/>
</dbReference>
<keyword evidence="7" id="KW-0175">Coiled coil</keyword>
<comment type="subcellular location">
    <subcellularLocation>
        <location evidence="1">Membrane</location>
        <topology evidence="1">Single-pass membrane protein</topology>
    </subcellularLocation>
</comment>
<feature type="binding site" evidence="11">
    <location>
        <begin position="26"/>
        <end position="35"/>
    </location>
    <ligand>
        <name>an acyl-CoA</name>
        <dbReference type="ChEBI" id="CHEBI:58342"/>
    </ligand>
</feature>
<dbReference type="GO" id="GO:0000062">
    <property type="term" value="F:fatty-acyl-CoA binding"/>
    <property type="evidence" value="ECO:0007669"/>
    <property type="project" value="InterPro"/>
</dbReference>
<keyword evidence="5 13" id="KW-1133">Transmembrane helix</keyword>
<proteinExistence type="inferred from homology"/>
<evidence type="ECO:0000256" key="2">
    <source>
        <dbReference type="ARBA" id="ARBA00010310"/>
    </source>
</evidence>
<dbReference type="Pfam" id="PF00887">
    <property type="entry name" value="ACBP"/>
    <property type="match status" value="1"/>
</dbReference>
<evidence type="ECO:0000256" key="6">
    <source>
        <dbReference type="ARBA" id="ARBA00023006"/>
    </source>
</evidence>
<feature type="domain" description="ACB" evidence="14">
    <location>
        <begin position="15"/>
        <end position="104"/>
    </location>
</feature>
<dbReference type="PROSITE" id="PS51228">
    <property type="entry name" value="ACB_2"/>
    <property type="match status" value="1"/>
</dbReference>
<comment type="similarity">
    <text evidence="2">Belongs to the ATG37 family.</text>
</comment>
<evidence type="ECO:0000313" key="15">
    <source>
        <dbReference type="Ensembl" id="ENSMALP00000018201.1"/>
    </source>
</evidence>
<feature type="binding site" evidence="11">
    <location>
        <position position="91"/>
    </location>
    <ligand>
        <name>an acyl-CoA</name>
        <dbReference type="ChEBI" id="CHEBI:58342"/>
    </ligand>
</feature>
<dbReference type="PROSITE" id="PS00880">
    <property type="entry name" value="ACB_1"/>
    <property type="match status" value="1"/>
</dbReference>
<reference evidence="15" key="2">
    <citation type="submission" date="2025-09" db="UniProtKB">
        <authorList>
            <consortium name="Ensembl"/>
        </authorList>
    </citation>
    <scope>IDENTIFICATION</scope>
</reference>
<keyword evidence="9 13" id="KW-0472">Membrane</keyword>
<evidence type="ECO:0000256" key="1">
    <source>
        <dbReference type="ARBA" id="ARBA00004167"/>
    </source>
</evidence>
<dbReference type="PIRSF" id="PIRSF002412">
    <property type="entry name" value="MA_DBI"/>
    <property type="match status" value="1"/>
</dbReference>
<evidence type="ECO:0000256" key="12">
    <source>
        <dbReference type="SAM" id="MobiDB-lite"/>
    </source>
</evidence>
<protein>
    <recommendedName>
        <fullName evidence="14">ACB domain-containing protein</fullName>
    </recommendedName>
</protein>
<dbReference type="PANTHER" id="PTHR23310">
    <property type="entry name" value="ACYL-COA-BINDING PROTEIN, ACBP"/>
    <property type="match status" value="1"/>
</dbReference>
<dbReference type="GO" id="GO:0006631">
    <property type="term" value="P:fatty acid metabolic process"/>
    <property type="evidence" value="ECO:0007669"/>
    <property type="project" value="TreeGrafter"/>
</dbReference>
<evidence type="ECO:0000256" key="7">
    <source>
        <dbReference type="ARBA" id="ARBA00023054"/>
    </source>
</evidence>
<evidence type="ECO:0000256" key="8">
    <source>
        <dbReference type="ARBA" id="ARBA00023121"/>
    </source>
</evidence>
<evidence type="ECO:0000256" key="9">
    <source>
        <dbReference type="ARBA" id="ARBA00023136"/>
    </source>
</evidence>
<comment type="function">
    <text evidence="10">Acyl-CoA binding protein which acts as the peroxisome receptor for pexophagy but is dispensable for aggrephagy and nonselective autophagy. Binds medium- and long-chain acyl-CoA esters.</text>
</comment>
<accession>A0A3Q3QR49</accession>
<dbReference type="CDD" id="cd00435">
    <property type="entry name" value="ACBP"/>
    <property type="match status" value="1"/>
</dbReference>
<dbReference type="SUPFAM" id="SSF47027">
    <property type="entry name" value="Acyl-CoA binding protein"/>
    <property type="match status" value="1"/>
</dbReference>
<sequence>MEAECVKVEDGRCLTQLRFEAAVKVIRSLSPDGPFQPSNEMMLNFYSYYKQATLGPCNTQRPHFWDAVGRAKWDAWHSLGDMPKEEAMEAYVDEMKLILEGMPVTEEVENFLRVLGPFYEMVEDKKRITQISDLSTGLDITLNSVPSKSAAKSIIRKLEMNGTLQSTPARLKSEEMRGSSGEDAQDEGDDEEEEEEEEEEVVTREKRKANGSSQLRRTRVTHLNNWSHSGDDLNSDDSQEDSASKLMYNGHHEDPSVDVSGQVNLASDSDSEIFCDSVDQFGQEESSEGNRCHEEKGEDYNVMQHVEEMQEDVQDPTEVVWCVEDGENRHTVSQRELKDADALYNITLKRAWASRASGDCPGSVMPVRRGGDENGSSSSGGTETPAEGLNDQIVVVLARLQEDMQSVLERLNNLETLTASQTRSVTLPPAHRSHLLNKKSQKPSRWPFDISLIGWAIALSWPFVLQWLIYQYVQRKRYASTTLHCIVRPFSWPVKQTDFYPALTGTGTEPSYTRTPTDTDESSKSLIGLLTAVCPPLPRPTTQ</sequence>
<evidence type="ECO:0000256" key="5">
    <source>
        <dbReference type="ARBA" id="ARBA00022989"/>
    </source>
</evidence>
<dbReference type="PRINTS" id="PR00689">
    <property type="entry name" value="ACOABINDINGP"/>
</dbReference>
<keyword evidence="16" id="KW-1185">Reference proteome</keyword>
<keyword evidence="4 13" id="KW-0812">Transmembrane</keyword>
<keyword evidence="6" id="KW-0072">Autophagy</keyword>
<evidence type="ECO:0000313" key="16">
    <source>
        <dbReference type="Proteomes" id="UP000261600"/>
    </source>
</evidence>
<evidence type="ECO:0000256" key="11">
    <source>
        <dbReference type="PIRSR" id="PIRSR002412-1"/>
    </source>
</evidence>
<dbReference type="GO" id="GO:0000425">
    <property type="term" value="P:pexophagy"/>
    <property type="evidence" value="ECO:0007669"/>
    <property type="project" value="InterPro"/>
</dbReference>
<dbReference type="Ensembl" id="ENSMALT00000018551.1">
    <property type="protein sequence ID" value="ENSMALP00000018201.1"/>
    <property type="gene ID" value="ENSMALG00000012698.1"/>
</dbReference>
<feature type="transmembrane region" description="Helical" evidence="13">
    <location>
        <begin position="452"/>
        <end position="470"/>
    </location>
</feature>
<evidence type="ECO:0000256" key="10">
    <source>
        <dbReference type="ARBA" id="ARBA00025481"/>
    </source>
</evidence>
<keyword evidence="8" id="KW-0446">Lipid-binding</keyword>
<evidence type="ECO:0000256" key="13">
    <source>
        <dbReference type="SAM" id="Phobius"/>
    </source>
</evidence>
<dbReference type="GO" id="GO:0005777">
    <property type="term" value="C:peroxisome"/>
    <property type="evidence" value="ECO:0007669"/>
    <property type="project" value="TreeGrafter"/>
</dbReference>
<dbReference type="InterPro" id="IPR022408">
    <property type="entry name" value="Acyl-CoA-binding_prot_CS"/>
</dbReference>
<feature type="binding site" evidence="11">
    <location>
        <begin position="46"/>
        <end position="50"/>
    </location>
    <ligand>
        <name>an acyl-CoA</name>
        <dbReference type="ChEBI" id="CHEBI:58342"/>
    </ligand>
</feature>
<evidence type="ECO:0000256" key="3">
    <source>
        <dbReference type="ARBA" id="ARBA00022448"/>
    </source>
</evidence>
<dbReference type="AlphaFoldDB" id="A0A3Q3QR49"/>
<reference evidence="15" key="1">
    <citation type="submission" date="2025-08" db="UniProtKB">
        <authorList>
            <consortium name="Ensembl"/>
        </authorList>
    </citation>
    <scope>IDENTIFICATION</scope>
</reference>
<dbReference type="InterPro" id="IPR000582">
    <property type="entry name" value="Acyl-CoA-binding_protein"/>
</dbReference>
<dbReference type="GO" id="GO:0016020">
    <property type="term" value="C:membrane"/>
    <property type="evidence" value="ECO:0007669"/>
    <property type="project" value="UniProtKB-SubCell"/>
</dbReference>